<reference evidence="2" key="2">
    <citation type="submission" date="2025-08" db="UniProtKB">
        <authorList>
            <consortium name="RefSeq"/>
        </authorList>
    </citation>
    <scope>IDENTIFICATION</scope>
    <source>
        <tissue evidence="2">Leaf</tissue>
    </source>
</reference>
<sequence length="382" mass="43190">MGESEPLSSELASEHEIVIEVSGIIKNRNLSVLVDSGSTHSFIDEQIVKETEYHPLYSTPIRVPIADDSYMYCSSTCPKFTWNMTGKTFKEDLRIIKLGACDIVLGNEWMKKFNPTTFDHEQQTVTIGKKGNRVVLQAIPERGRLSMISSSTMGKILRKGQMMMAHLFLLKVEQNHEQEVVDSAIQEMLAKYEEVLISKEKDETSRFCVDYRVLNEITIKDKYPISIVDDLLDELQGSKCSFGQRMVEYLGHVITVAGVSTDLENIQAMIEWPKPSSVRSLRGFLGLTGYYRKYVQNYGIICRPLTELLRKDAFKWTEEAETSFETLIVAMTNTPALALPDYGQEFIIKIDAGHSGIGGILIQKGRPIPYFSKMLAPIHIVN</sequence>
<evidence type="ECO:0000313" key="2">
    <source>
        <dbReference type="RefSeq" id="XP_075088158.1"/>
    </source>
</evidence>
<dbReference type="RefSeq" id="XP_075088158.1">
    <property type="nucleotide sequence ID" value="XM_075232057.1"/>
</dbReference>
<name>A0AC58ST44_TOBAC</name>
<keyword evidence="1" id="KW-1185">Reference proteome</keyword>
<accession>A0AC58ST44</accession>
<organism evidence="1 2">
    <name type="scientific">Nicotiana tabacum</name>
    <name type="common">Common tobacco</name>
    <dbReference type="NCBI Taxonomy" id="4097"/>
    <lineage>
        <taxon>Eukaryota</taxon>
        <taxon>Viridiplantae</taxon>
        <taxon>Streptophyta</taxon>
        <taxon>Embryophyta</taxon>
        <taxon>Tracheophyta</taxon>
        <taxon>Spermatophyta</taxon>
        <taxon>Magnoliopsida</taxon>
        <taxon>eudicotyledons</taxon>
        <taxon>Gunneridae</taxon>
        <taxon>Pentapetalae</taxon>
        <taxon>asterids</taxon>
        <taxon>lamiids</taxon>
        <taxon>Solanales</taxon>
        <taxon>Solanaceae</taxon>
        <taxon>Nicotianoideae</taxon>
        <taxon>Nicotianeae</taxon>
        <taxon>Nicotiana</taxon>
    </lineage>
</organism>
<proteinExistence type="predicted"/>
<evidence type="ECO:0000313" key="1">
    <source>
        <dbReference type="Proteomes" id="UP000790787"/>
    </source>
</evidence>
<protein>
    <submittedName>
        <fullName evidence="2">Uncharacterized protein LOC142170209</fullName>
    </submittedName>
</protein>
<reference evidence="1" key="1">
    <citation type="journal article" date="2014" name="Nat. Commun.">
        <title>The tobacco genome sequence and its comparison with those of tomato and potato.</title>
        <authorList>
            <person name="Sierro N."/>
            <person name="Battey J.N."/>
            <person name="Ouadi S."/>
            <person name="Bakaher N."/>
            <person name="Bovet L."/>
            <person name="Willig A."/>
            <person name="Goepfert S."/>
            <person name="Peitsch M.C."/>
            <person name="Ivanov N.V."/>
        </authorList>
    </citation>
    <scope>NUCLEOTIDE SEQUENCE [LARGE SCALE GENOMIC DNA]</scope>
</reference>
<dbReference type="Proteomes" id="UP000790787">
    <property type="component" value="Chromosome 16"/>
</dbReference>
<gene>
    <name evidence="2" type="primary">LOC142170209</name>
</gene>